<dbReference type="EMBL" id="PITJ01000486">
    <property type="protein sequence ID" value="TBU02421.1"/>
    <property type="molecule type" value="Genomic_DNA"/>
</dbReference>
<proteinExistence type="predicted"/>
<evidence type="ECO:0000256" key="3">
    <source>
        <dbReference type="ARBA" id="ARBA00048707"/>
    </source>
</evidence>
<evidence type="ECO:0000256" key="1">
    <source>
        <dbReference type="ARBA" id="ARBA00013260"/>
    </source>
</evidence>
<dbReference type="InterPro" id="IPR002833">
    <property type="entry name" value="PTH2"/>
</dbReference>
<dbReference type="SUPFAM" id="SSF102462">
    <property type="entry name" value="Peptidyl-tRNA hydrolase II"/>
    <property type="match status" value="1"/>
</dbReference>
<dbReference type="InterPro" id="IPR023476">
    <property type="entry name" value="Pep_tRNA_hydro_II_dom_sf"/>
</dbReference>
<comment type="caution">
    <text evidence="4">The sequence shown here is derived from an EMBL/GenBank/DDBJ whole genome shotgun (WGS) entry which is preliminary data.</text>
</comment>
<dbReference type="Proteomes" id="UP000292362">
    <property type="component" value="Unassembled WGS sequence"/>
</dbReference>
<dbReference type="VEuPathDB" id="MicrosporidiaDB:CWI37_0486p0010"/>
<dbReference type="AlphaFoldDB" id="A0A4Q9L6E1"/>
<evidence type="ECO:0000313" key="4">
    <source>
        <dbReference type="EMBL" id="TBU02421.1"/>
    </source>
</evidence>
<accession>A0A4Q9L6E1</accession>
<keyword evidence="2" id="KW-0378">Hydrolase</keyword>
<dbReference type="Gene3D" id="3.40.1490.10">
    <property type="entry name" value="Bit1"/>
    <property type="match status" value="1"/>
</dbReference>
<organism evidence="4 5">
    <name type="scientific">Hamiltosporidium tvaerminnensis</name>
    <dbReference type="NCBI Taxonomy" id="1176355"/>
    <lineage>
        <taxon>Eukaryota</taxon>
        <taxon>Fungi</taxon>
        <taxon>Fungi incertae sedis</taxon>
        <taxon>Microsporidia</taxon>
        <taxon>Dubosqiidae</taxon>
        <taxon>Hamiltosporidium</taxon>
    </lineage>
</organism>
<evidence type="ECO:0000313" key="5">
    <source>
        <dbReference type="Proteomes" id="UP000292362"/>
    </source>
</evidence>
<dbReference type="PANTHER" id="PTHR46194:SF1">
    <property type="entry name" value="PEPTIDYL-TRNA HYDROLASE PTRHD1-RELATED"/>
    <property type="match status" value="1"/>
</dbReference>
<dbReference type="EC" id="3.1.1.29" evidence="1"/>
<dbReference type="InterPro" id="IPR042237">
    <property type="entry name" value="PTRHD1"/>
</dbReference>
<sequence>MITQYILLRNDLKNFSKGALIAQACHASVSAIITYKNDLDNQLYISDLNNMTKVILKVFYS</sequence>
<dbReference type="PANTHER" id="PTHR46194">
    <property type="entry name" value="PEPTIDYL-TRNA HYDROLASE PTRHD1-RELATED"/>
    <property type="match status" value="1"/>
</dbReference>
<gene>
    <name evidence="4" type="ORF">CWI37_0486p0010</name>
</gene>
<name>A0A4Q9L6E1_9MICR</name>
<dbReference type="GO" id="GO:0004045">
    <property type="term" value="F:peptidyl-tRNA hydrolase activity"/>
    <property type="evidence" value="ECO:0007669"/>
    <property type="project" value="UniProtKB-EC"/>
</dbReference>
<dbReference type="Pfam" id="PF01981">
    <property type="entry name" value="PTH2"/>
    <property type="match status" value="1"/>
</dbReference>
<comment type="catalytic activity">
    <reaction evidence="3">
        <text>an N-acyl-L-alpha-aminoacyl-tRNA + H2O = an N-acyl-L-amino acid + a tRNA + H(+)</text>
        <dbReference type="Rhea" id="RHEA:54448"/>
        <dbReference type="Rhea" id="RHEA-COMP:10123"/>
        <dbReference type="Rhea" id="RHEA-COMP:13883"/>
        <dbReference type="ChEBI" id="CHEBI:15377"/>
        <dbReference type="ChEBI" id="CHEBI:15378"/>
        <dbReference type="ChEBI" id="CHEBI:59874"/>
        <dbReference type="ChEBI" id="CHEBI:78442"/>
        <dbReference type="ChEBI" id="CHEBI:138191"/>
        <dbReference type="EC" id="3.1.1.29"/>
    </reaction>
</comment>
<protein>
    <recommendedName>
        <fullName evidence="1">peptidyl-tRNA hydrolase</fullName>
        <ecNumber evidence="1">3.1.1.29</ecNumber>
    </recommendedName>
</protein>
<evidence type="ECO:0000256" key="2">
    <source>
        <dbReference type="ARBA" id="ARBA00022801"/>
    </source>
</evidence>
<reference evidence="4 5" key="1">
    <citation type="submission" date="2017-12" db="EMBL/GenBank/DDBJ databases">
        <authorList>
            <person name="Pombert J.-F."/>
            <person name="Haag K.L."/>
            <person name="Ebert D."/>
        </authorList>
    </citation>
    <scope>NUCLEOTIDE SEQUENCE [LARGE SCALE GENOMIC DNA]</scope>
    <source>
        <strain evidence="4">FI-OER-3-3</strain>
    </source>
</reference>